<gene>
    <name evidence="1" type="ORF">HPB50_009259</name>
</gene>
<comment type="caution">
    <text evidence="1">The sequence shown here is derived from an EMBL/GenBank/DDBJ whole genome shotgun (WGS) entry which is preliminary data.</text>
</comment>
<evidence type="ECO:0000313" key="2">
    <source>
        <dbReference type="Proteomes" id="UP000821845"/>
    </source>
</evidence>
<evidence type="ECO:0000313" key="1">
    <source>
        <dbReference type="EMBL" id="KAH6942693.1"/>
    </source>
</evidence>
<protein>
    <submittedName>
        <fullName evidence="1">Uncharacterized protein</fullName>
    </submittedName>
</protein>
<sequence>MSEFDYDSIDCPKFLDFAKATSPRGSGADESYFERHEESPAGGIALRKPAAVVLAASTQPKSAMNTACALQDVKEQTSSQASTSACPPAAPAGVHKPSPVPLLTKALPKQGKENTAAAPAPPAWRSTFATRSHASDPQSGTASLLRKFCGLRVDAGNTAGKQAIKQASGQPCKLTNVDNKKGASSGLPRAMGACAGNTDKQAIKQVSSQPGRAIKKVDNKKGTASSLPRAMPGRPGRPLGTRDTNVVPCHTTTTKQPVPPSVKKTFQPVTAPALRTQPGPIAGPWRLPGVQATRLQHAGPRPGYATSASVAKPSKGCSKEVKNVDSLRSRQDGSVVLVLRASLDEAPGIRQLELMEPYEARAYFDTLVGAFADNENEGGELVSFEETNTVEKALIGTLVRGYEEKLSYIPLSLEFGSGVTRSNLRPGAHQHIANAGKPALWVV</sequence>
<proteinExistence type="predicted"/>
<dbReference type="EMBL" id="CM023490">
    <property type="protein sequence ID" value="KAH6942693.1"/>
    <property type="molecule type" value="Genomic_DNA"/>
</dbReference>
<dbReference type="Proteomes" id="UP000821845">
    <property type="component" value="Chromosome 10"/>
</dbReference>
<reference evidence="1" key="1">
    <citation type="submission" date="2020-05" db="EMBL/GenBank/DDBJ databases">
        <title>Large-scale comparative analyses of tick genomes elucidate their genetic diversity and vector capacities.</title>
        <authorList>
            <person name="Jia N."/>
            <person name="Wang J."/>
            <person name="Shi W."/>
            <person name="Du L."/>
            <person name="Sun Y."/>
            <person name="Zhan W."/>
            <person name="Jiang J."/>
            <person name="Wang Q."/>
            <person name="Zhang B."/>
            <person name="Ji P."/>
            <person name="Sakyi L.B."/>
            <person name="Cui X."/>
            <person name="Yuan T."/>
            <person name="Jiang B."/>
            <person name="Yang W."/>
            <person name="Lam T.T.-Y."/>
            <person name="Chang Q."/>
            <person name="Ding S."/>
            <person name="Wang X."/>
            <person name="Zhu J."/>
            <person name="Ruan X."/>
            <person name="Zhao L."/>
            <person name="Wei J."/>
            <person name="Que T."/>
            <person name="Du C."/>
            <person name="Cheng J."/>
            <person name="Dai P."/>
            <person name="Han X."/>
            <person name="Huang E."/>
            <person name="Gao Y."/>
            <person name="Liu J."/>
            <person name="Shao H."/>
            <person name="Ye R."/>
            <person name="Li L."/>
            <person name="Wei W."/>
            <person name="Wang X."/>
            <person name="Wang C."/>
            <person name="Yang T."/>
            <person name="Huo Q."/>
            <person name="Li W."/>
            <person name="Guo W."/>
            <person name="Chen H."/>
            <person name="Zhou L."/>
            <person name="Ni X."/>
            <person name="Tian J."/>
            <person name="Zhou Y."/>
            <person name="Sheng Y."/>
            <person name="Liu T."/>
            <person name="Pan Y."/>
            <person name="Xia L."/>
            <person name="Li J."/>
            <person name="Zhao F."/>
            <person name="Cao W."/>
        </authorList>
    </citation>
    <scope>NUCLEOTIDE SEQUENCE</scope>
    <source>
        <strain evidence="1">Hyas-2018</strain>
    </source>
</reference>
<accession>A0ACB7T984</accession>
<organism evidence="1 2">
    <name type="scientific">Hyalomma asiaticum</name>
    <name type="common">Tick</name>
    <dbReference type="NCBI Taxonomy" id="266040"/>
    <lineage>
        <taxon>Eukaryota</taxon>
        <taxon>Metazoa</taxon>
        <taxon>Ecdysozoa</taxon>
        <taxon>Arthropoda</taxon>
        <taxon>Chelicerata</taxon>
        <taxon>Arachnida</taxon>
        <taxon>Acari</taxon>
        <taxon>Parasitiformes</taxon>
        <taxon>Ixodida</taxon>
        <taxon>Ixodoidea</taxon>
        <taxon>Ixodidae</taxon>
        <taxon>Hyalomminae</taxon>
        <taxon>Hyalomma</taxon>
    </lineage>
</organism>
<name>A0ACB7T984_HYAAI</name>
<keyword evidence="2" id="KW-1185">Reference proteome</keyword>